<dbReference type="Pfam" id="PF02146">
    <property type="entry name" value="SIR2"/>
    <property type="match status" value="1"/>
</dbReference>
<evidence type="ECO:0000256" key="3">
    <source>
        <dbReference type="ARBA" id="ARBA00012928"/>
    </source>
</evidence>
<keyword evidence="6 14" id="KW-0862">Zinc</keyword>
<comment type="cofactor">
    <cofactor evidence="1">
        <name>Zn(2+)</name>
        <dbReference type="ChEBI" id="CHEBI:29105"/>
    </cofactor>
</comment>
<comment type="subcellular location">
    <subcellularLocation>
        <location evidence="2">Nucleus</location>
    </subcellularLocation>
</comment>
<dbReference type="PROSITE" id="PS50305">
    <property type="entry name" value="SIRTUIN"/>
    <property type="match status" value="1"/>
</dbReference>
<evidence type="ECO:0000313" key="18">
    <source>
        <dbReference type="Proteomes" id="UP000585474"/>
    </source>
</evidence>
<comment type="catalytic activity">
    <reaction evidence="10">
        <text>N(6)-acetyl-L-lysyl-[protein] + NAD(+) + H2O = 2''-O-acetyl-ADP-D-ribose + nicotinamide + L-lysyl-[protein]</text>
        <dbReference type="Rhea" id="RHEA:43636"/>
        <dbReference type="Rhea" id="RHEA-COMP:9752"/>
        <dbReference type="Rhea" id="RHEA-COMP:10731"/>
        <dbReference type="ChEBI" id="CHEBI:15377"/>
        <dbReference type="ChEBI" id="CHEBI:17154"/>
        <dbReference type="ChEBI" id="CHEBI:29969"/>
        <dbReference type="ChEBI" id="CHEBI:57540"/>
        <dbReference type="ChEBI" id="CHEBI:61930"/>
        <dbReference type="ChEBI" id="CHEBI:83767"/>
        <dbReference type="EC" id="2.3.1.286"/>
    </reaction>
</comment>
<feature type="active site" description="Proton acceptor" evidence="14">
    <location>
        <position position="134"/>
    </location>
</feature>
<dbReference type="GO" id="GO:0005634">
    <property type="term" value="C:nucleus"/>
    <property type="evidence" value="ECO:0007669"/>
    <property type="project" value="UniProtKB-SubCell"/>
</dbReference>
<dbReference type="PANTHER" id="PTHR11085">
    <property type="entry name" value="NAD-DEPENDENT PROTEIN DEACYLASE SIRTUIN-5, MITOCHONDRIAL-RELATED"/>
    <property type="match status" value="1"/>
</dbReference>
<evidence type="ECO:0000256" key="13">
    <source>
        <dbReference type="ARBA" id="ARBA00083601"/>
    </source>
</evidence>
<evidence type="ECO:0000256" key="12">
    <source>
        <dbReference type="ARBA" id="ARBA00080890"/>
    </source>
</evidence>
<evidence type="ECO:0000256" key="6">
    <source>
        <dbReference type="ARBA" id="ARBA00022833"/>
    </source>
</evidence>
<dbReference type="FunFam" id="2.20.28.200:FF:000003">
    <property type="entry name" value="NAD-dependent protein deacetylase SRT1"/>
    <property type="match status" value="1"/>
</dbReference>
<keyword evidence="7" id="KW-0520">NAD</keyword>
<dbReference type="InterPro" id="IPR026590">
    <property type="entry name" value="Ssirtuin_cat_dom"/>
</dbReference>
<evidence type="ECO:0000259" key="16">
    <source>
        <dbReference type="PROSITE" id="PS50305"/>
    </source>
</evidence>
<evidence type="ECO:0000256" key="15">
    <source>
        <dbReference type="SAM" id="MobiDB-lite"/>
    </source>
</evidence>
<sequence>MSLGYAEKLSYIEDVGKVGMSEIFDPPRVLQEKIEKLAIMIQKSKHLVVFTGAGISTSCGIPDFRGPKGIWTLQREGKALPEASLPFHRAMPSMTHMALVELEKAGILKFVISQNIDGLHLRSGIPREKLSELHGNSFMEMCPSCDAEYLRDFEVETIGLKETPRHCSNDVCGARLRDTVLDWEDALPSKEMNPAEKHCKMADVVLCLGTSHGKQPPGLALPYIWFRIEACRKLSLRIFLHYHRQNLLRTLQINARRQKQKLEEKPEDSGAKVVFIGVTWSSMKMADTSQNAGDGGVVEGRGPAHLRAYGGLLIGGYVGGLRSPCLSVGQAACSLGGDRARRACGGGFALRKGFPLQTAPSAEESPWRGLTPWRGHLGGDHLEGRSLERELLGGDTIGGVKYNEEEEEPITPACNLPLKSLSGGGKIVIVNLQKTPKDKKANLVIHGLVDKIIAGVIDQLNLRIPPFVRTDLLQIIFAQGLSLDERYVNWTLRVASVHGKNAPLPFIRSVEVSFSDGQNMKEAFLHKQPLKLKRRTVTKTKPFHILLKLNLSDGCGCSCTEIKIPVDFQVSVKCREYDNDAIFQKLRDKAMKKLRCGKNAVIERIGTEIPRSEATVYAVVTNIVVYDKTPRVFGNALLSNGGPKRRSEGVHGVETSRKRRTQRKKQQVDNER</sequence>
<dbReference type="EMBL" id="BJWL01000445">
    <property type="protein sequence ID" value="GFS45158.1"/>
    <property type="molecule type" value="Genomic_DNA"/>
</dbReference>
<evidence type="ECO:0000256" key="5">
    <source>
        <dbReference type="ARBA" id="ARBA00022723"/>
    </source>
</evidence>
<dbReference type="GO" id="GO:0017136">
    <property type="term" value="F:histone deacetylase activity, NAD-dependent"/>
    <property type="evidence" value="ECO:0007669"/>
    <property type="project" value="TreeGrafter"/>
</dbReference>
<dbReference type="Gene3D" id="3.40.50.1220">
    <property type="entry name" value="TPP-binding domain"/>
    <property type="match status" value="3"/>
</dbReference>
<organism evidence="17 18">
    <name type="scientific">Actinidia rufa</name>
    <dbReference type="NCBI Taxonomy" id="165716"/>
    <lineage>
        <taxon>Eukaryota</taxon>
        <taxon>Viridiplantae</taxon>
        <taxon>Streptophyta</taxon>
        <taxon>Embryophyta</taxon>
        <taxon>Tracheophyta</taxon>
        <taxon>Spermatophyta</taxon>
        <taxon>Magnoliopsida</taxon>
        <taxon>eudicotyledons</taxon>
        <taxon>Gunneridae</taxon>
        <taxon>Pentapetalae</taxon>
        <taxon>asterids</taxon>
        <taxon>Ericales</taxon>
        <taxon>Actinidiaceae</taxon>
        <taxon>Actinidia</taxon>
    </lineage>
</organism>
<gene>
    <name evidence="17" type="ORF">Acr_00g0094510</name>
</gene>
<dbReference type="OrthoDB" id="424302at2759"/>
<name>A0A7J0DZ77_9ERIC</name>
<feature type="binding site" evidence="14">
    <location>
        <position position="167"/>
    </location>
    <ligand>
        <name>Zn(2+)</name>
        <dbReference type="ChEBI" id="CHEBI:29105"/>
    </ligand>
</feature>
<evidence type="ECO:0000256" key="10">
    <source>
        <dbReference type="ARBA" id="ARBA00050203"/>
    </source>
</evidence>
<keyword evidence="18" id="KW-1185">Reference proteome</keyword>
<dbReference type="GO" id="GO:0070403">
    <property type="term" value="F:NAD+ binding"/>
    <property type="evidence" value="ECO:0007669"/>
    <property type="project" value="InterPro"/>
</dbReference>
<dbReference type="PANTHER" id="PTHR11085:SF12">
    <property type="entry name" value="NAD-DEPENDENT PROTEIN DEACYLASE SIRTUIN-6"/>
    <property type="match status" value="1"/>
</dbReference>
<keyword evidence="4" id="KW-0808">Transferase</keyword>
<comment type="caution">
    <text evidence="17">The sequence shown here is derived from an EMBL/GenBank/DDBJ whole genome shotgun (WGS) entry which is preliminary data.</text>
</comment>
<dbReference type="GO" id="GO:0046872">
    <property type="term" value="F:metal ion binding"/>
    <property type="evidence" value="ECO:0007669"/>
    <property type="project" value="UniProtKB-KW"/>
</dbReference>
<evidence type="ECO:0000256" key="1">
    <source>
        <dbReference type="ARBA" id="ARBA00001947"/>
    </source>
</evidence>
<evidence type="ECO:0000256" key="9">
    <source>
        <dbReference type="ARBA" id="ARBA00038170"/>
    </source>
</evidence>
<dbReference type="SUPFAM" id="SSF52467">
    <property type="entry name" value="DHS-like NAD/FAD-binding domain"/>
    <property type="match status" value="2"/>
</dbReference>
<feature type="region of interest" description="Disordered" evidence="15">
    <location>
        <begin position="637"/>
        <end position="672"/>
    </location>
</feature>
<evidence type="ECO:0000313" key="17">
    <source>
        <dbReference type="EMBL" id="GFS45158.1"/>
    </source>
</evidence>
<evidence type="ECO:0000256" key="8">
    <source>
        <dbReference type="ARBA" id="ARBA00023242"/>
    </source>
</evidence>
<feature type="binding site" evidence="14">
    <location>
        <position position="145"/>
    </location>
    <ligand>
        <name>Zn(2+)</name>
        <dbReference type="ChEBI" id="CHEBI:29105"/>
    </ligand>
</feature>
<protein>
    <recommendedName>
        <fullName evidence="11">NAD-dependent protein deacetylase SRT1</fullName>
        <ecNumber evidence="3">2.3.1.286</ecNumber>
    </recommendedName>
    <alternativeName>
        <fullName evidence="13">Regulatory protein SIR2 homolog 1</fullName>
    </alternativeName>
    <alternativeName>
        <fullName evidence="12">SIR2-like protein 1</fullName>
    </alternativeName>
</protein>
<proteinExistence type="inferred from homology"/>
<dbReference type="EC" id="2.3.1.286" evidence="3"/>
<feature type="domain" description="Deacetylase sirtuin-type" evidence="16">
    <location>
        <begin position="27"/>
        <end position="265"/>
    </location>
</feature>
<dbReference type="InterPro" id="IPR029035">
    <property type="entry name" value="DHS-like_NAD/FAD-binding_dom"/>
</dbReference>
<dbReference type="InterPro" id="IPR050134">
    <property type="entry name" value="NAD-dep_sirtuin_deacylases"/>
</dbReference>
<dbReference type="GO" id="GO:0000122">
    <property type="term" value="P:negative regulation of transcription by RNA polymerase II"/>
    <property type="evidence" value="ECO:0007669"/>
    <property type="project" value="TreeGrafter"/>
</dbReference>
<dbReference type="Proteomes" id="UP000585474">
    <property type="component" value="Unassembled WGS sequence"/>
</dbReference>
<keyword evidence="8" id="KW-0539">Nucleus</keyword>
<dbReference type="Gene3D" id="3.30.1600.10">
    <property type="entry name" value="SIR2/SIRT2 'Small Domain"/>
    <property type="match status" value="1"/>
</dbReference>
<reference evidence="18" key="1">
    <citation type="submission" date="2019-07" db="EMBL/GenBank/DDBJ databases">
        <title>De Novo Assembly of kiwifruit Actinidia rufa.</title>
        <authorList>
            <person name="Sugita-Konishi S."/>
            <person name="Sato K."/>
            <person name="Mori E."/>
            <person name="Abe Y."/>
            <person name="Kisaki G."/>
            <person name="Hamano K."/>
            <person name="Suezawa K."/>
            <person name="Otani M."/>
            <person name="Fukuda T."/>
            <person name="Manabe T."/>
            <person name="Gomi K."/>
            <person name="Tabuchi M."/>
            <person name="Akimitsu K."/>
            <person name="Kataoka I."/>
        </authorList>
    </citation>
    <scope>NUCLEOTIDE SEQUENCE [LARGE SCALE GENOMIC DNA]</scope>
    <source>
        <strain evidence="18">cv. Fuchu</strain>
    </source>
</reference>
<dbReference type="FunFam" id="3.40.50.1220:FF:000038">
    <property type="entry name" value="NAD-dependent protein deacetylase sirtuin-6 isoform X2"/>
    <property type="match status" value="1"/>
</dbReference>
<evidence type="ECO:0000256" key="14">
    <source>
        <dbReference type="PROSITE-ProRule" id="PRU00236"/>
    </source>
</evidence>
<evidence type="ECO:0000256" key="2">
    <source>
        <dbReference type="ARBA" id="ARBA00004123"/>
    </source>
</evidence>
<dbReference type="AlphaFoldDB" id="A0A7J0DZ77"/>
<comment type="similarity">
    <text evidence="9">Belongs to the sirtuin family. Class IV subfamily.</text>
</comment>
<dbReference type="GO" id="GO:0003714">
    <property type="term" value="F:transcription corepressor activity"/>
    <property type="evidence" value="ECO:0007669"/>
    <property type="project" value="TreeGrafter"/>
</dbReference>
<dbReference type="InterPro" id="IPR026591">
    <property type="entry name" value="Sirtuin_cat_small_dom_sf"/>
</dbReference>
<evidence type="ECO:0000256" key="7">
    <source>
        <dbReference type="ARBA" id="ARBA00023027"/>
    </source>
</evidence>
<feature type="binding site" evidence="14">
    <location>
        <position position="172"/>
    </location>
    <ligand>
        <name>Zn(2+)</name>
        <dbReference type="ChEBI" id="CHEBI:29105"/>
    </ligand>
</feature>
<feature type="binding site" evidence="14">
    <location>
        <position position="142"/>
    </location>
    <ligand>
        <name>Zn(2+)</name>
        <dbReference type="ChEBI" id="CHEBI:29105"/>
    </ligand>
</feature>
<evidence type="ECO:0000256" key="4">
    <source>
        <dbReference type="ARBA" id="ARBA00022679"/>
    </source>
</evidence>
<dbReference type="InterPro" id="IPR003000">
    <property type="entry name" value="Sirtuin"/>
</dbReference>
<dbReference type="Gene3D" id="2.20.28.200">
    <property type="match status" value="1"/>
</dbReference>
<keyword evidence="5 14" id="KW-0479">Metal-binding</keyword>
<feature type="compositionally biased region" description="Basic and acidic residues" evidence="15">
    <location>
        <begin position="645"/>
        <end position="656"/>
    </location>
</feature>
<accession>A0A7J0DZ77</accession>
<evidence type="ECO:0000256" key="11">
    <source>
        <dbReference type="ARBA" id="ARBA00067249"/>
    </source>
</evidence>